<accession>A0A210QNF2</accession>
<dbReference type="InterPro" id="IPR056800">
    <property type="entry name" value="vWA_Ro60"/>
</dbReference>
<feature type="domain" description="TROVE" evidence="7">
    <location>
        <begin position="42"/>
        <end position="379"/>
    </location>
</feature>
<dbReference type="Proteomes" id="UP000242188">
    <property type="component" value="Unassembled WGS sequence"/>
</dbReference>
<sequence>MSDSDLSSSSDEMISLTRATLRSGRFQALASVRRNASMEMSLREAGVLIPDIKSDKWRLHRFLILGAEKGAYESADREFTRKEVKCIDSLISNDHGPEVVEIIKRAKLTGRGCQRQTAIYALAMCARSTESSTKKAAYSALQAVCPEPSDLLTFVMFCEMVSGGTGWGRAQRRAVSDWYNSFSDRPMELAEGVTKVQKNGQWTHKDVARLSHVKPDSPFIMLILRYVTKGLNESKKLPSPIDRDQAKQWQDILQYLEAVNNTRQCTGNMEVQGKIDIIRKYRLETSQMSAALMRSTLVWEVLLNQIPLDLVIQNISKIDQLDDQKTILERLGDVEQLQNANVNPFAVVLAMKETNDENVKKTLAHSFELCVRNVKPTDKKYSLVHWVGKELDSKLEEKKSVTIGDAIATMATIIARATHRDSEIVTYTSGEKIKLEFPSTDALACTNNLIAVNESLSVLVQHVEEALDSFDAIIVLLSSPAEKFKQTFSRFHFGVGTTRLVIVNFASSDVTVEDQKNPFMLQVVGFSVNTTEAIMRFVEGH</sequence>
<dbReference type="Gene3D" id="3.40.50.410">
    <property type="entry name" value="von Willebrand factor, type A domain"/>
    <property type="match status" value="2"/>
</dbReference>
<evidence type="ECO:0000256" key="1">
    <source>
        <dbReference type="ARBA" id="ARBA00004496"/>
    </source>
</evidence>
<dbReference type="GO" id="GO:0003723">
    <property type="term" value="F:RNA binding"/>
    <property type="evidence" value="ECO:0007669"/>
    <property type="project" value="UniProtKB-KW"/>
</dbReference>
<dbReference type="InterPro" id="IPR037214">
    <property type="entry name" value="TROVE_dom_sf"/>
</dbReference>
<comment type="subcellular location">
    <subcellularLocation>
        <location evidence="1">Cytoplasm</location>
    </subcellularLocation>
</comment>
<dbReference type="OrthoDB" id="6098064at2759"/>
<dbReference type="PROSITE" id="PS50988">
    <property type="entry name" value="TROVE"/>
    <property type="match status" value="1"/>
</dbReference>
<dbReference type="Pfam" id="PF25045">
    <property type="entry name" value="vWA_Ro60"/>
    <property type="match status" value="1"/>
</dbReference>
<dbReference type="SUPFAM" id="SSF140864">
    <property type="entry name" value="TROVE domain-like"/>
    <property type="match status" value="1"/>
</dbReference>
<comment type="similarity">
    <text evidence="2">Belongs to the Ro 60 kDa family.</text>
</comment>
<evidence type="ECO:0000256" key="2">
    <source>
        <dbReference type="ARBA" id="ARBA00007814"/>
    </source>
</evidence>
<comment type="caution">
    <text evidence="8">The sequence shown here is derived from an EMBL/GenBank/DDBJ whole genome shotgun (WGS) entry which is preliminary data.</text>
</comment>
<name>A0A210QNF2_MIZYE</name>
<dbReference type="PANTHER" id="PTHR14202:SF0">
    <property type="entry name" value="RNA-BINDING PROTEIN RO60"/>
    <property type="match status" value="1"/>
</dbReference>
<dbReference type="GO" id="GO:0046872">
    <property type="term" value="F:metal ion binding"/>
    <property type="evidence" value="ECO:0007669"/>
    <property type="project" value="UniProtKB-KW"/>
</dbReference>
<evidence type="ECO:0000256" key="5">
    <source>
        <dbReference type="ARBA" id="ARBA00022884"/>
    </source>
</evidence>
<dbReference type="PANTHER" id="PTHR14202">
    <property type="entry name" value="60 KDA RIBONUCLEOPROTEIN SSA/RO"/>
    <property type="match status" value="1"/>
</dbReference>
<dbReference type="InterPro" id="IPR036465">
    <property type="entry name" value="vWFA_dom_sf"/>
</dbReference>
<evidence type="ECO:0000256" key="4">
    <source>
        <dbReference type="ARBA" id="ARBA00022723"/>
    </source>
</evidence>
<keyword evidence="4" id="KW-0479">Metal-binding</keyword>
<protein>
    <submittedName>
        <fullName evidence="8">60 kDa SS-A/Ro ribonucleoprotein</fullName>
    </submittedName>
</protein>
<keyword evidence="6 8" id="KW-0687">Ribonucleoprotein</keyword>
<gene>
    <name evidence="8" type="ORF">KP79_PYT00905</name>
</gene>
<dbReference type="EMBL" id="NEDP02002699">
    <property type="protein sequence ID" value="OWF50277.1"/>
    <property type="molecule type" value="Genomic_DNA"/>
</dbReference>
<dbReference type="InterPro" id="IPR008858">
    <property type="entry name" value="TROVE_dom"/>
</dbReference>
<dbReference type="GO" id="GO:0005737">
    <property type="term" value="C:cytoplasm"/>
    <property type="evidence" value="ECO:0007669"/>
    <property type="project" value="UniProtKB-SubCell"/>
</dbReference>
<keyword evidence="3" id="KW-0963">Cytoplasm</keyword>
<evidence type="ECO:0000313" key="8">
    <source>
        <dbReference type="EMBL" id="OWF50277.1"/>
    </source>
</evidence>
<dbReference type="Pfam" id="PF05731">
    <property type="entry name" value="TROVE"/>
    <property type="match status" value="1"/>
</dbReference>
<reference evidence="8 9" key="1">
    <citation type="journal article" date="2017" name="Nat. Ecol. Evol.">
        <title>Scallop genome provides insights into evolution of bilaterian karyotype and development.</title>
        <authorList>
            <person name="Wang S."/>
            <person name="Zhang J."/>
            <person name="Jiao W."/>
            <person name="Li J."/>
            <person name="Xun X."/>
            <person name="Sun Y."/>
            <person name="Guo X."/>
            <person name="Huan P."/>
            <person name="Dong B."/>
            <person name="Zhang L."/>
            <person name="Hu X."/>
            <person name="Sun X."/>
            <person name="Wang J."/>
            <person name="Zhao C."/>
            <person name="Wang Y."/>
            <person name="Wang D."/>
            <person name="Huang X."/>
            <person name="Wang R."/>
            <person name="Lv J."/>
            <person name="Li Y."/>
            <person name="Zhang Z."/>
            <person name="Liu B."/>
            <person name="Lu W."/>
            <person name="Hui Y."/>
            <person name="Liang J."/>
            <person name="Zhou Z."/>
            <person name="Hou R."/>
            <person name="Li X."/>
            <person name="Liu Y."/>
            <person name="Li H."/>
            <person name="Ning X."/>
            <person name="Lin Y."/>
            <person name="Zhao L."/>
            <person name="Xing Q."/>
            <person name="Dou J."/>
            <person name="Li Y."/>
            <person name="Mao J."/>
            <person name="Guo H."/>
            <person name="Dou H."/>
            <person name="Li T."/>
            <person name="Mu C."/>
            <person name="Jiang W."/>
            <person name="Fu Q."/>
            <person name="Fu X."/>
            <person name="Miao Y."/>
            <person name="Liu J."/>
            <person name="Yu Q."/>
            <person name="Li R."/>
            <person name="Liao H."/>
            <person name="Li X."/>
            <person name="Kong Y."/>
            <person name="Jiang Z."/>
            <person name="Chourrout D."/>
            <person name="Li R."/>
            <person name="Bao Z."/>
        </authorList>
    </citation>
    <scope>NUCLEOTIDE SEQUENCE [LARGE SCALE GENOMIC DNA]</scope>
    <source>
        <strain evidence="8 9">PY_sf001</strain>
    </source>
</reference>
<evidence type="ECO:0000259" key="7">
    <source>
        <dbReference type="PROSITE" id="PS50988"/>
    </source>
</evidence>
<dbReference type="GO" id="GO:1990904">
    <property type="term" value="C:ribonucleoprotein complex"/>
    <property type="evidence" value="ECO:0007669"/>
    <property type="project" value="UniProtKB-KW"/>
</dbReference>
<organism evidence="8 9">
    <name type="scientific">Mizuhopecten yessoensis</name>
    <name type="common">Japanese scallop</name>
    <name type="synonym">Patinopecten yessoensis</name>
    <dbReference type="NCBI Taxonomy" id="6573"/>
    <lineage>
        <taxon>Eukaryota</taxon>
        <taxon>Metazoa</taxon>
        <taxon>Spiralia</taxon>
        <taxon>Lophotrochozoa</taxon>
        <taxon>Mollusca</taxon>
        <taxon>Bivalvia</taxon>
        <taxon>Autobranchia</taxon>
        <taxon>Pteriomorphia</taxon>
        <taxon>Pectinida</taxon>
        <taxon>Pectinoidea</taxon>
        <taxon>Pectinidae</taxon>
        <taxon>Mizuhopecten</taxon>
    </lineage>
</organism>
<dbReference type="InterPro" id="IPR040322">
    <property type="entry name" value="TROVE2"/>
</dbReference>
<proteinExistence type="inferred from homology"/>
<evidence type="ECO:0000256" key="6">
    <source>
        <dbReference type="ARBA" id="ARBA00023274"/>
    </source>
</evidence>
<dbReference type="AlphaFoldDB" id="A0A210QNF2"/>
<evidence type="ECO:0000313" key="9">
    <source>
        <dbReference type="Proteomes" id="UP000242188"/>
    </source>
</evidence>
<keyword evidence="9" id="KW-1185">Reference proteome</keyword>
<evidence type="ECO:0000256" key="3">
    <source>
        <dbReference type="ARBA" id="ARBA00022490"/>
    </source>
</evidence>
<keyword evidence="5" id="KW-0694">RNA-binding</keyword>